<keyword evidence="1" id="KW-1133">Transmembrane helix</keyword>
<dbReference type="AlphaFoldDB" id="A0A9D5AU65"/>
<keyword evidence="1" id="KW-0812">Transmembrane</keyword>
<feature type="transmembrane region" description="Helical" evidence="1">
    <location>
        <begin position="65"/>
        <end position="84"/>
    </location>
</feature>
<dbReference type="EMBL" id="JAMSHJ010000003">
    <property type="protein sequence ID" value="KAI5424477.1"/>
    <property type="molecule type" value="Genomic_DNA"/>
</dbReference>
<feature type="transmembrane region" description="Helical" evidence="1">
    <location>
        <begin position="118"/>
        <end position="137"/>
    </location>
</feature>
<comment type="caution">
    <text evidence="2">The sequence shown here is derived from an EMBL/GenBank/DDBJ whole genome shotgun (WGS) entry which is preliminary data.</text>
</comment>
<name>A0A9D5AU65_PEA</name>
<proteinExistence type="predicted"/>
<protein>
    <submittedName>
        <fullName evidence="2">Variant 2, Boron transporter 4</fullName>
    </submittedName>
</protein>
<accession>A0A9D5AU65</accession>
<gene>
    <name evidence="2" type="ORF">KIW84_030604</name>
</gene>
<evidence type="ECO:0000256" key="1">
    <source>
        <dbReference type="SAM" id="Phobius"/>
    </source>
</evidence>
<reference evidence="2 3" key="1">
    <citation type="journal article" date="2022" name="Nat. Genet.">
        <title>Improved pea reference genome and pan-genome highlight genomic features and evolutionary characteristics.</title>
        <authorList>
            <person name="Yang T."/>
            <person name="Liu R."/>
            <person name="Luo Y."/>
            <person name="Hu S."/>
            <person name="Wang D."/>
            <person name="Wang C."/>
            <person name="Pandey M.K."/>
            <person name="Ge S."/>
            <person name="Xu Q."/>
            <person name="Li N."/>
            <person name="Li G."/>
            <person name="Huang Y."/>
            <person name="Saxena R.K."/>
            <person name="Ji Y."/>
            <person name="Li M."/>
            <person name="Yan X."/>
            <person name="He Y."/>
            <person name="Liu Y."/>
            <person name="Wang X."/>
            <person name="Xiang C."/>
            <person name="Varshney R.K."/>
            <person name="Ding H."/>
            <person name="Gao S."/>
            <person name="Zong X."/>
        </authorList>
    </citation>
    <scope>NUCLEOTIDE SEQUENCE [LARGE SCALE GENOMIC DNA]</scope>
    <source>
        <strain evidence="2 3">cv. Zhongwan 6</strain>
    </source>
</reference>
<organism evidence="2 3">
    <name type="scientific">Pisum sativum</name>
    <name type="common">Garden pea</name>
    <name type="synonym">Lathyrus oleraceus</name>
    <dbReference type="NCBI Taxonomy" id="3888"/>
    <lineage>
        <taxon>Eukaryota</taxon>
        <taxon>Viridiplantae</taxon>
        <taxon>Streptophyta</taxon>
        <taxon>Embryophyta</taxon>
        <taxon>Tracheophyta</taxon>
        <taxon>Spermatophyta</taxon>
        <taxon>Magnoliopsida</taxon>
        <taxon>eudicotyledons</taxon>
        <taxon>Gunneridae</taxon>
        <taxon>Pentapetalae</taxon>
        <taxon>rosids</taxon>
        <taxon>fabids</taxon>
        <taxon>Fabales</taxon>
        <taxon>Fabaceae</taxon>
        <taxon>Papilionoideae</taxon>
        <taxon>50 kb inversion clade</taxon>
        <taxon>NPAAA clade</taxon>
        <taxon>Hologalegina</taxon>
        <taxon>IRL clade</taxon>
        <taxon>Fabeae</taxon>
        <taxon>Lathyrus</taxon>
    </lineage>
</organism>
<sequence length="138" mass="15885">MHTQSLAVLKGLMISIKWLKVQKKASNIEIYKKMQAVFVEMDNRPVTFVERELENSKKVVLKEKWTSWCVLIVLGVFVSSGGMLKHIRFVCQHAKGISFRNSGGVGETWWASLYYADLQLGGLTNYAILLLSWFFFYN</sequence>
<dbReference type="Proteomes" id="UP001058974">
    <property type="component" value="Chromosome 3"/>
</dbReference>
<dbReference type="Gramene" id="Psat03G0060400-T2">
    <property type="protein sequence ID" value="KAI5424477.1"/>
    <property type="gene ID" value="KIW84_030604"/>
</dbReference>
<evidence type="ECO:0000313" key="3">
    <source>
        <dbReference type="Proteomes" id="UP001058974"/>
    </source>
</evidence>
<evidence type="ECO:0000313" key="2">
    <source>
        <dbReference type="EMBL" id="KAI5424477.1"/>
    </source>
</evidence>
<keyword evidence="3" id="KW-1185">Reference proteome</keyword>
<keyword evidence="1" id="KW-0472">Membrane</keyword>